<dbReference type="GO" id="GO:0005634">
    <property type="term" value="C:nucleus"/>
    <property type="evidence" value="ECO:0007669"/>
    <property type="project" value="TreeGrafter"/>
</dbReference>
<sequence>MFKKTKSKVLVDYASEEDDMSWHYHHSYKEAKVKKIMSKKERKEKKMLSSKDDEHLLLSGVKAAERKMDSVTMTMRQISPAKKLEKMEGWEPPRLAIVSEIVPDEALIENGQNGESALSLPPDSLSVPLEIPSWGGQGFEEDSSRYANLTDSNDPAAAVRWTSRAKVKLAGISRMSRGIASESPWAGFK</sequence>
<name>A0A096MEB3_POEFO</name>
<dbReference type="GeneTree" id="ENSGT00390000017888"/>
<evidence type="ECO:0000313" key="1">
    <source>
        <dbReference type="Ensembl" id="ENSPFOP00000029754.1"/>
    </source>
</evidence>
<dbReference type="PANTHER" id="PTHR35663:SF1">
    <property type="entry name" value="TESTIS DEVELOPMENT-RELATED PROTEIN"/>
    <property type="match status" value="1"/>
</dbReference>
<dbReference type="GO" id="GO:0005829">
    <property type="term" value="C:cytosol"/>
    <property type="evidence" value="ECO:0007669"/>
    <property type="project" value="TreeGrafter"/>
</dbReference>
<dbReference type="Proteomes" id="UP000028760">
    <property type="component" value="Unassembled WGS sequence"/>
</dbReference>
<protein>
    <submittedName>
        <fullName evidence="1">Si:ch211-225h24.2</fullName>
    </submittedName>
</protein>
<organism evidence="1 2">
    <name type="scientific">Poecilia formosa</name>
    <name type="common">Amazon molly</name>
    <name type="synonym">Limia formosa</name>
    <dbReference type="NCBI Taxonomy" id="48698"/>
    <lineage>
        <taxon>Eukaryota</taxon>
        <taxon>Metazoa</taxon>
        <taxon>Chordata</taxon>
        <taxon>Craniata</taxon>
        <taxon>Vertebrata</taxon>
        <taxon>Euteleostomi</taxon>
        <taxon>Actinopterygii</taxon>
        <taxon>Neopterygii</taxon>
        <taxon>Teleostei</taxon>
        <taxon>Neoteleostei</taxon>
        <taxon>Acanthomorphata</taxon>
        <taxon>Ovalentaria</taxon>
        <taxon>Atherinomorphae</taxon>
        <taxon>Cyprinodontiformes</taxon>
        <taxon>Poeciliidae</taxon>
        <taxon>Poeciliinae</taxon>
        <taxon>Poecilia</taxon>
    </lineage>
</organism>
<keyword evidence="2" id="KW-1185">Reference proteome</keyword>
<dbReference type="AlphaFoldDB" id="A0A096MEB3"/>
<dbReference type="PANTHER" id="PTHR35663">
    <property type="entry name" value="TESTIS DEVELOPMENT-RELATED PROTEIN-RELATED"/>
    <property type="match status" value="1"/>
</dbReference>
<dbReference type="InterPro" id="IPR031399">
    <property type="entry name" value="TDRP"/>
</dbReference>
<proteinExistence type="predicted"/>
<dbReference type="Pfam" id="PF15683">
    <property type="entry name" value="TDRP"/>
    <property type="match status" value="1"/>
</dbReference>
<accession>A0A096MEB3</accession>
<reference evidence="1" key="2">
    <citation type="submission" date="2025-08" db="UniProtKB">
        <authorList>
            <consortium name="Ensembl"/>
        </authorList>
    </citation>
    <scope>IDENTIFICATION</scope>
</reference>
<reference evidence="1" key="3">
    <citation type="submission" date="2025-09" db="UniProtKB">
        <authorList>
            <consortium name="Ensembl"/>
        </authorList>
    </citation>
    <scope>IDENTIFICATION</scope>
</reference>
<dbReference type="GO" id="GO:0007283">
    <property type="term" value="P:spermatogenesis"/>
    <property type="evidence" value="ECO:0007669"/>
    <property type="project" value="InterPro"/>
</dbReference>
<reference evidence="2" key="1">
    <citation type="submission" date="2013-10" db="EMBL/GenBank/DDBJ databases">
        <authorList>
            <person name="Schartl M."/>
            <person name="Warren W."/>
        </authorList>
    </citation>
    <scope>NUCLEOTIDE SEQUENCE [LARGE SCALE GENOMIC DNA]</scope>
    <source>
        <strain evidence="2">female</strain>
    </source>
</reference>
<dbReference type="Ensembl" id="ENSPFOT00000022651.1">
    <property type="protein sequence ID" value="ENSPFOP00000029754.1"/>
    <property type="gene ID" value="ENSPFOG00000001444.2"/>
</dbReference>
<evidence type="ECO:0000313" key="2">
    <source>
        <dbReference type="Proteomes" id="UP000028760"/>
    </source>
</evidence>
<dbReference type="EMBL" id="AYCK01005075">
    <property type="status" value="NOT_ANNOTATED_CDS"/>
    <property type="molecule type" value="Genomic_DNA"/>
</dbReference>